<dbReference type="AlphaFoldDB" id="A0A6J6EV63"/>
<protein>
    <submittedName>
        <fullName evidence="1">Unannotated protein</fullName>
    </submittedName>
</protein>
<gene>
    <name evidence="1" type="ORF">UFOPK1684_01272</name>
    <name evidence="2" type="ORF">UFOPK2158_00831</name>
</gene>
<reference evidence="1" key="1">
    <citation type="submission" date="2020-05" db="EMBL/GenBank/DDBJ databases">
        <authorList>
            <person name="Chiriac C."/>
            <person name="Salcher M."/>
            <person name="Ghai R."/>
            <person name="Kavagutti S V."/>
        </authorList>
    </citation>
    <scope>NUCLEOTIDE SEQUENCE</scope>
</reference>
<proteinExistence type="predicted"/>
<dbReference type="EMBL" id="CAEZVY010000079">
    <property type="protein sequence ID" value="CAB4644267.1"/>
    <property type="molecule type" value="Genomic_DNA"/>
</dbReference>
<sequence length="107" mass="11685">MSSKKKSHGKAPEREPILAALSGSPDVQSVLRLSAVSEPDGHWVIAATVELIDSLPVYVLSHSLDEAKRRVREVTTDTAEIYIEPELVRDPSKEDPPTDVIVIKASD</sequence>
<evidence type="ECO:0000313" key="1">
    <source>
        <dbReference type="EMBL" id="CAB4579239.1"/>
    </source>
</evidence>
<name>A0A6J6EV63_9ZZZZ</name>
<organism evidence="1">
    <name type="scientific">freshwater metagenome</name>
    <dbReference type="NCBI Taxonomy" id="449393"/>
    <lineage>
        <taxon>unclassified sequences</taxon>
        <taxon>metagenomes</taxon>
        <taxon>ecological metagenomes</taxon>
    </lineage>
</organism>
<dbReference type="EMBL" id="CAEZTM010000075">
    <property type="protein sequence ID" value="CAB4579239.1"/>
    <property type="molecule type" value="Genomic_DNA"/>
</dbReference>
<evidence type="ECO:0000313" key="2">
    <source>
        <dbReference type="EMBL" id="CAB4644267.1"/>
    </source>
</evidence>
<accession>A0A6J6EV63</accession>